<proteinExistence type="predicted"/>
<accession>A0A8S5VHF4</accession>
<organism evidence="1">
    <name type="scientific">Siphoviridae sp. ctNxi14</name>
    <dbReference type="NCBI Taxonomy" id="2825475"/>
    <lineage>
        <taxon>Viruses</taxon>
        <taxon>Duplodnaviria</taxon>
        <taxon>Heunggongvirae</taxon>
        <taxon>Uroviricota</taxon>
        <taxon>Caudoviricetes</taxon>
    </lineage>
</organism>
<protein>
    <submittedName>
        <fullName evidence="1">20S proteasome proteinase</fullName>
    </submittedName>
</protein>
<sequence>MAEKKPLCDFGKQIEIALIQKDKTNDWLIEKVKEDTGRYFDRSYLFKVKTGKLETPGIKKSICRILNIQDSGV</sequence>
<name>A0A8S5VHF4_9CAUD</name>
<reference evidence="1" key="1">
    <citation type="journal article" date="2021" name="Proc. Natl. Acad. Sci. U.S.A.">
        <title>A Catalog of Tens of Thousands of Viruses from Human Metagenomes Reveals Hidden Associations with Chronic Diseases.</title>
        <authorList>
            <person name="Tisza M.J."/>
            <person name="Buck C.B."/>
        </authorList>
    </citation>
    <scope>NUCLEOTIDE SEQUENCE</scope>
    <source>
        <strain evidence="1">CtNxi14</strain>
    </source>
</reference>
<evidence type="ECO:0000313" key="1">
    <source>
        <dbReference type="EMBL" id="DAG06140.1"/>
    </source>
</evidence>
<keyword evidence="1" id="KW-0647">Proteasome</keyword>
<dbReference type="GO" id="GO:0000502">
    <property type="term" value="C:proteasome complex"/>
    <property type="evidence" value="ECO:0007669"/>
    <property type="project" value="UniProtKB-KW"/>
</dbReference>
<dbReference type="EMBL" id="BK016266">
    <property type="protein sequence ID" value="DAG06140.1"/>
    <property type="molecule type" value="Genomic_DNA"/>
</dbReference>